<dbReference type="InterPro" id="IPR053135">
    <property type="entry name" value="AKR2_Oxidoreductase"/>
</dbReference>
<dbReference type="PANTHER" id="PTHR43312:SF1">
    <property type="entry name" value="NADP-DEPENDENT OXIDOREDUCTASE DOMAIN-CONTAINING PROTEIN"/>
    <property type="match status" value="1"/>
</dbReference>
<dbReference type="Proteomes" id="UP000239446">
    <property type="component" value="Unassembled WGS sequence"/>
</dbReference>
<protein>
    <recommendedName>
        <fullName evidence="1">NADP-dependent oxidoreductase domain-containing protein</fullName>
    </recommendedName>
</protein>
<sequence>MSFQTETGKLALGTVQFGMPYGIANQTGQVLPSEVARILGLARENGISTLDTAIAYGESEGVLGRHCLDEFSVITKLPEVPEACQNVAEWVNAQLEGSLARLNVSRLDGVLLHKPDQLLNREGEALYQAMEALKKQGVVKRIGISVYGSEQLDTLCRSYNFDLVQTPFNILDRRLKESGWLEELQKRGTGLHVRSVFMQGLLLMSKKERPEKFYRWNALWSQWSDWLNEIGQTPLEACLRHALSIPEIEKIVVGVDSYSQLQQIIQAANGTYFAPPHELQTRDNQLLNPYFWKNL</sequence>
<dbReference type="OrthoDB" id="9773828at2"/>
<dbReference type="EMBL" id="PTIU01000012">
    <property type="protein sequence ID" value="PPK54575.1"/>
    <property type="molecule type" value="Genomic_DNA"/>
</dbReference>
<dbReference type="Gene3D" id="3.20.20.100">
    <property type="entry name" value="NADP-dependent oxidoreductase domain"/>
    <property type="match status" value="1"/>
</dbReference>
<comment type="caution">
    <text evidence="3">The sequence shown here is derived from an EMBL/GenBank/DDBJ whole genome shotgun (WGS) entry which is preliminary data.</text>
</comment>
<reference evidence="3 4" key="2">
    <citation type="submission" date="2018-02" db="EMBL/GenBank/DDBJ databases">
        <title>Subsurface microbial communities from deep shales in Ohio and West Virginia, USA.</title>
        <authorList>
            <person name="Wrighton K."/>
        </authorList>
    </citation>
    <scope>NUCLEOTIDE SEQUENCE [LARGE SCALE GENOMIC DNA]</scope>
    <source>
        <strain evidence="3 4">UTICA-S1B9</strain>
    </source>
</reference>
<keyword evidence="5" id="KW-1185">Reference proteome</keyword>
<gene>
    <name evidence="3" type="ORF">B0H24_101219</name>
    <name evidence="2" type="ORF">BY455_11319</name>
</gene>
<dbReference type="CDD" id="cd19097">
    <property type="entry name" value="AKR_unchar"/>
    <property type="match status" value="1"/>
</dbReference>
<evidence type="ECO:0000313" key="5">
    <source>
        <dbReference type="Proteomes" id="UP000239648"/>
    </source>
</evidence>
<name>A0A2S6G618_9GAMM</name>
<dbReference type="PRINTS" id="PR00069">
    <property type="entry name" value="ALDKETRDTASE"/>
</dbReference>
<evidence type="ECO:0000313" key="3">
    <source>
        <dbReference type="EMBL" id="PPK54575.1"/>
    </source>
</evidence>
<dbReference type="Proteomes" id="UP000239648">
    <property type="component" value="Unassembled WGS sequence"/>
</dbReference>
<evidence type="ECO:0000259" key="1">
    <source>
        <dbReference type="Pfam" id="PF00248"/>
    </source>
</evidence>
<dbReference type="RefSeq" id="WP_104416200.1">
    <property type="nucleotide sequence ID" value="NZ_PTIT01000013.1"/>
</dbReference>
<dbReference type="SUPFAM" id="SSF51430">
    <property type="entry name" value="NAD(P)-linked oxidoreductase"/>
    <property type="match status" value="1"/>
</dbReference>
<dbReference type="InterPro" id="IPR020471">
    <property type="entry name" value="AKR"/>
</dbReference>
<dbReference type="InterPro" id="IPR023210">
    <property type="entry name" value="NADP_OxRdtase_dom"/>
</dbReference>
<accession>A0A2S6G618</accession>
<feature type="domain" description="NADP-dependent oxidoreductase" evidence="1">
    <location>
        <begin position="9"/>
        <end position="269"/>
    </location>
</feature>
<dbReference type="AlphaFoldDB" id="A0A2S6G618"/>
<proteinExistence type="predicted"/>
<dbReference type="InterPro" id="IPR036812">
    <property type="entry name" value="NAD(P)_OxRdtase_dom_sf"/>
</dbReference>
<evidence type="ECO:0000313" key="2">
    <source>
        <dbReference type="EMBL" id="PPK51322.1"/>
    </source>
</evidence>
<dbReference type="EMBL" id="PTIT01000013">
    <property type="protein sequence ID" value="PPK51322.1"/>
    <property type="molecule type" value="Genomic_DNA"/>
</dbReference>
<evidence type="ECO:0000313" key="4">
    <source>
        <dbReference type="Proteomes" id="UP000239446"/>
    </source>
</evidence>
<dbReference type="GO" id="GO:0016491">
    <property type="term" value="F:oxidoreductase activity"/>
    <property type="evidence" value="ECO:0007669"/>
    <property type="project" value="InterPro"/>
</dbReference>
<dbReference type="PANTHER" id="PTHR43312">
    <property type="entry name" value="D-THREO-ALDOSE 1-DEHYDROGENASE"/>
    <property type="match status" value="1"/>
</dbReference>
<reference evidence="2 5" key="1">
    <citation type="submission" date="2018-02" db="EMBL/GenBank/DDBJ databases">
        <title>Deep subsurface shale carbon reservoir microbial communities from Ohio and West Virginia, USA.</title>
        <authorList>
            <person name="Wrighton K."/>
        </authorList>
    </citation>
    <scope>NUCLEOTIDE SEQUENCE [LARGE SCALE GENOMIC DNA]</scope>
    <source>
        <strain evidence="2 5">UTICA-S1B6</strain>
    </source>
</reference>
<organism evidence="3 4">
    <name type="scientific">Marinobacter persicus</name>
    <dbReference type="NCBI Taxonomy" id="930118"/>
    <lineage>
        <taxon>Bacteria</taxon>
        <taxon>Pseudomonadati</taxon>
        <taxon>Pseudomonadota</taxon>
        <taxon>Gammaproteobacteria</taxon>
        <taxon>Pseudomonadales</taxon>
        <taxon>Marinobacteraceae</taxon>
        <taxon>Marinobacter</taxon>
    </lineage>
</organism>
<dbReference type="Pfam" id="PF00248">
    <property type="entry name" value="Aldo_ket_red"/>
    <property type="match status" value="1"/>
</dbReference>